<dbReference type="GO" id="GO:0005886">
    <property type="term" value="C:plasma membrane"/>
    <property type="evidence" value="ECO:0007669"/>
    <property type="project" value="UniProtKB-SubCell"/>
</dbReference>
<dbReference type="AlphaFoldDB" id="A0A9D1LNZ0"/>
<sequence length="369" mass="38900">MDTEQIEEPRKEPGRFKKALKYIQNNLMVTTNGMAIGLFGTLIIGTILGLFAQIPHMEAIGDWADTIKGLMGAGIGLGVGLSKKKQGVALVACLVAGAIGNFAFDFSSGAVNLISDPLSCYVAVIICLLVLKLWNKRKTPVDLILIPLVGIGAAVLYSFLLAAYVHYITVGLGLLVELCFRNVVVSFFMCIFVSVIVGMVLTAPISSVALCVAISIGNVPMAAAAALIGTCTQMVGFAAEAAYDNKWGSVLAIGIGTSMLEFKNIVRKPLIWLPTCICSAILGPFAMLFPLTGELSESLLSVGAGMGTSGLVGPLNFLGATGYSWQLALWIIGICVLAPIALTLAIDFLFRKLGWIKKGDFSLSNDIAA</sequence>
<evidence type="ECO:0000256" key="7">
    <source>
        <dbReference type="ARBA" id="ARBA00023136"/>
    </source>
</evidence>
<keyword evidence="2" id="KW-0813">Transport</keyword>
<dbReference type="GO" id="GO:0008982">
    <property type="term" value="F:protein-N(PI)-phosphohistidine-sugar phosphotransferase activity"/>
    <property type="evidence" value="ECO:0007669"/>
    <property type="project" value="InterPro"/>
</dbReference>
<evidence type="ECO:0000259" key="9">
    <source>
        <dbReference type="Pfam" id="PF13303"/>
    </source>
</evidence>
<comment type="caution">
    <text evidence="10">The sequence shown here is derived from an EMBL/GenBank/DDBJ whole genome shotgun (WGS) entry which is preliminary data.</text>
</comment>
<feature type="transmembrane region" description="Helical" evidence="8">
    <location>
        <begin position="270"/>
        <end position="291"/>
    </location>
</feature>
<keyword evidence="3" id="KW-1003">Cell membrane</keyword>
<feature type="transmembrane region" description="Helical" evidence="8">
    <location>
        <begin position="88"/>
        <end position="104"/>
    </location>
</feature>
<dbReference type="Proteomes" id="UP000824070">
    <property type="component" value="Unassembled WGS sequence"/>
</dbReference>
<feature type="transmembrane region" description="Helical" evidence="8">
    <location>
        <begin position="327"/>
        <end position="350"/>
    </location>
</feature>
<feature type="transmembrane region" description="Helical" evidence="8">
    <location>
        <begin position="27"/>
        <end position="51"/>
    </location>
</feature>
<feature type="transmembrane region" description="Helical" evidence="8">
    <location>
        <begin position="110"/>
        <end position="131"/>
    </location>
</feature>
<evidence type="ECO:0000313" key="11">
    <source>
        <dbReference type="Proteomes" id="UP000824070"/>
    </source>
</evidence>
<proteinExistence type="predicted"/>
<feature type="transmembrane region" description="Helical" evidence="8">
    <location>
        <begin position="63"/>
        <end position="81"/>
    </location>
</feature>
<dbReference type="EMBL" id="DVMV01000024">
    <property type="protein sequence ID" value="HIU45348.1"/>
    <property type="molecule type" value="Genomic_DNA"/>
</dbReference>
<comment type="subcellular location">
    <subcellularLocation>
        <location evidence="1">Cell membrane</location>
        <topology evidence="1">Multi-pass membrane protein</topology>
    </subcellularLocation>
</comment>
<dbReference type="GO" id="GO:0009401">
    <property type="term" value="P:phosphoenolpyruvate-dependent sugar phosphotransferase system"/>
    <property type="evidence" value="ECO:0007669"/>
    <property type="project" value="InterPro"/>
</dbReference>
<keyword evidence="7 8" id="KW-0472">Membrane</keyword>
<dbReference type="InterPro" id="IPR003352">
    <property type="entry name" value="PTS_EIIC"/>
</dbReference>
<keyword evidence="6 8" id="KW-1133">Transmembrane helix</keyword>
<gene>
    <name evidence="10" type="ORF">IAC52_03510</name>
</gene>
<name>A0A9D1LNZ0_9FIRM</name>
<evidence type="ECO:0000256" key="2">
    <source>
        <dbReference type="ARBA" id="ARBA00022448"/>
    </source>
</evidence>
<dbReference type="Pfam" id="PF13303">
    <property type="entry name" value="PTS_EIIC_2"/>
    <property type="match status" value="1"/>
</dbReference>
<reference evidence="10" key="2">
    <citation type="journal article" date="2021" name="PeerJ">
        <title>Extensive microbial diversity within the chicken gut microbiome revealed by metagenomics and culture.</title>
        <authorList>
            <person name="Gilroy R."/>
            <person name="Ravi A."/>
            <person name="Getino M."/>
            <person name="Pursley I."/>
            <person name="Horton D.L."/>
            <person name="Alikhan N.F."/>
            <person name="Baker D."/>
            <person name="Gharbi K."/>
            <person name="Hall N."/>
            <person name="Watson M."/>
            <person name="Adriaenssens E.M."/>
            <person name="Foster-Nyarko E."/>
            <person name="Jarju S."/>
            <person name="Secka A."/>
            <person name="Antonio M."/>
            <person name="Oren A."/>
            <person name="Chaudhuri R.R."/>
            <person name="La Ragione R."/>
            <person name="Hildebrand F."/>
            <person name="Pallen M.J."/>
        </authorList>
    </citation>
    <scope>NUCLEOTIDE SEQUENCE</scope>
    <source>
        <strain evidence="10">ChiGjej1B1-22543</strain>
    </source>
</reference>
<evidence type="ECO:0000313" key="10">
    <source>
        <dbReference type="EMBL" id="HIU45348.1"/>
    </source>
</evidence>
<evidence type="ECO:0000256" key="4">
    <source>
        <dbReference type="ARBA" id="ARBA00022597"/>
    </source>
</evidence>
<feature type="transmembrane region" description="Helical" evidence="8">
    <location>
        <begin position="143"/>
        <end position="168"/>
    </location>
</feature>
<protein>
    <submittedName>
        <fullName evidence="10">PTS sugar transporter subunit IIC</fullName>
    </submittedName>
</protein>
<feature type="transmembrane region" description="Helical" evidence="8">
    <location>
        <begin position="180"/>
        <end position="201"/>
    </location>
</feature>
<keyword evidence="5 8" id="KW-0812">Transmembrane</keyword>
<organism evidence="10 11">
    <name type="scientific">Candidatus Alloenteromonas pullicola</name>
    <dbReference type="NCBI Taxonomy" id="2840784"/>
    <lineage>
        <taxon>Bacteria</taxon>
        <taxon>Bacillati</taxon>
        <taxon>Bacillota</taxon>
        <taxon>Bacillota incertae sedis</taxon>
        <taxon>Candidatus Alloenteromonas</taxon>
    </lineage>
</organism>
<feature type="domain" description="Phosphotransferase system EIIC" evidence="9">
    <location>
        <begin position="30"/>
        <end position="362"/>
    </location>
</feature>
<evidence type="ECO:0000256" key="1">
    <source>
        <dbReference type="ARBA" id="ARBA00004651"/>
    </source>
</evidence>
<evidence type="ECO:0000256" key="3">
    <source>
        <dbReference type="ARBA" id="ARBA00022475"/>
    </source>
</evidence>
<feature type="transmembrane region" description="Helical" evidence="8">
    <location>
        <begin position="208"/>
        <end position="235"/>
    </location>
</feature>
<accession>A0A9D1LNZ0</accession>
<keyword evidence="4 10" id="KW-0762">Sugar transport</keyword>
<reference evidence="10" key="1">
    <citation type="submission" date="2020-10" db="EMBL/GenBank/DDBJ databases">
        <authorList>
            <person name="Gilroy R."/>
        </authorList>
    </citation>
    <scope>NUCLEOTIDE SEQUENCE</scope>
    <source>
        <strain evidence="10">ChiGjej1B1-22543</strain>
    </source>
</reference>
<evidence type="ECO:0000256" key="6">
    <source>
        <dbReference type="ARBA" id="ARBA00022989"/>
    </source>
</evidence>
<evidence type="ECO:0000256" key="5">
    <source>
        <dbReference type="ARBA" id="ARBA00022692"/>
    </source>
</evidence>
<evidence type="ECO:0000256" key="8">
    <source>
        <dbReference type="SAM" id="Phobius"/>
    </source>
</evidence>